<keyword evidence="4" id="KW-1015">Disulfide bond</keyword>
<feature type="repeat" description="LDL-receptor class B" evidence="6">
    <location>
        <begin position="853"/>
        <end position="895"/>
    </location>
</feature>
<proteinExistence type="predicted"/>
<dbReference type="AlphaFoldDB" id="A0A6P7SUS8"/>
<dbReference type="Proteomes" id="UP000515154">
    <property type="component" value="Linkage group LG10"/>
</dbReference>
<evidence type="ECO:0000256" key="4">
    <source>
        <dbReference type="ARBA" id="ARBA00023157"/>
    </source>
</evidence>
<feature type="repeat" description="LDL-receptor class B" evidence="6">
    <location>
        <begin position="220"/>
        <end position="262"/>
    </location>
</feature>
<dbReference type="PROSITE" id="PS51120">
    <property type="entry name" value="LDLRB"/>
    <property type="match status" value="8"/>
</dbReference>
<dbReference type="SMART" id="SM00181">
    <property type="entry name" value="EGF"/>
    <property type="match status" value="3"/>
</dbReference>
<dbReference type="Gene3D" id="2.120.10.30">
    <property type="entry name" value="TolB, C-terminal domain"/>
    <property type="match status" value="3"/>
</dbReference>
<evidence type="ECO:0000256" key="2">
    <source>
        <dbReference type="ARBA" id="ARBA00022729"/>
    </source>
</evidence>
<keyword evidence="1" id="KW-0245">EGF-like domain</keyword>
<evidence type="ECO:0000313" key="11">
    <source>
        <dbReference type="RefSeq" id="XP_029642050.1"/>
    </source>
</evidence>
<gene>
    <name evidence="11" type="primary">LOC115216682</name>
</gene>
<evidence type="ECO:0000259" key="9">
    <source>
        <dbReference type="SMART" id="SM00181"/>
    </source>
</evidence>
<evidence type="ECO:0000256" key="7">
    <source>
        <dbReference type="SAM" id="MobiDB-lite"/>
    </source>
</evidence>
<dbReference type="RefSeq" id="XP_029642050.1">
    <property type="nucleotide sequence ID" value="XM_029786190.2"/>
</dbReference>
<dbReference type="InterPro" id="IPR050778">
    <property type="entry name" value="Cueball_EGF_LRP_Nidogen"/>
</dbReference>
<keyword evidence="11" id="KW-0675">Receptor</keyword>
<dbReference type="InterPro" id="IPR009030">
    <property type="entry name" value="Growth_fac_rcpt_cys_sf"/>
</dbReference>
<keyword evidence="3" id="KW-0677">Repeat</keyword>
<feature type="compositionally biased region" description="Polar residues" evidence="7">
    <location>
        <begin position="1128"/>
        <end position="1137"/>
    </location>
</feature>
<feature type="repeat" description="LDL-receptor class B" evidence="6">
    <location>
        <begin position="450"/>
        <end position="492"/>
    </location>
</feature>
<feature type="domain" description="EGF-like" evidence="9">
    <location>
        <begin position="312"/>
        <end position="349"/>
    </location>
</feature>
<name>A0A6P7SUS8_9MOLL</name>
<keyword evidence="5" id="KW-0325">Glycoprotein</keyword>
<keyword evidence="8" id="KW-0812">Transmembrane</keyword>
<dbReference type="Pfam" id="PF00058">
    <property type="entry name" value="Ldl_recept_b"/>
    <property type="match status" value="3"/>
</dbReference>
<organism evidence="10 11">
    <name type="scientific">Octopus sinensis</name>
    <name type="common">East Asian common octopus</name>
    <dbReference type="NCBI Taxonomy" id="2607531"/>
    <lineage>
        <taxon>Eukaryota</taxon>
        <taxon>Metazoa</taxon>
        <taxon>Spiralia</taxon>
        <taxon>Lophotrochozoa</taxon>
        <taxon>Mollusca</taxon>
        <taxon>Cephalopoda</taxon>
        <taxon>Coleoidea</taxon>
        <taxon>Octopodiformes</taxon>
        <taxon>Octopoda</taxon>
        <taxon>Incirrata</taxon>
        <taxon>Octopodidae</taxon>
        <taxon>Octopus</taxon>
    </lineage>
</organism>
<dbReference type="SUPFAM" id="SSF63825">
    <property type="entry name" value="YWTD domain"/>
    <property type="match status" value="3"/>
</dbReference>
<dbReference type="InterPro" id="IPR011042">
    <property type="entry name" value="6-blade_b-propeller_TolB-like"/>
</dbReference>
<feature type="compositionally biased region" description="Polar residues" evidence="7">
    <location>
        <begin position="1037"/>
        <end position="1058"/>
    </location>
</feature>
<evidence type="ECO:0000256" key="1">
    <source>
        <dbReference type="ARBA" id="ARBA00022536"/>
    </source>
</evidence>
<dbReference type="SUPFAM" id="SSF57184">
    <property type="entry name" value="Growth factor receptor domain"/>
    <property type="match status" value="1"/>
</dbReference>
<feature type="domain" description="EGF-like" evidence="9">
    <location>
        <begin position="634"/>
        <end position="670"/>
    </location>
</feature>
<evidence type="ECO:0000256" key="3">
    <source>
        <dbReference type="ARBA" id="ARBA00022737"/>
    </source>
</evidence>
<feature type="domain" description="EGF-like" evidence="9">
    <location>
        <begin position="946"/>
        <end position="988"/>
    </location>
</feature>
<feature type="repeat" description="LDL-receptor class B" evidence="6">
    <location>
        <begin position="720"/>
        <end position="763"/>
    </location>
</feature>
<feature type="repeat" description="LDL-receptor class B" evidence="6">
    <location>
        <begin position="86"/>
        <end position="130"/>
    </location>
</feature>
<keyword evidence="8" id="KW-0472">Membrane</keyword>
<dbReference type="InterPro" id="IPR000742">
    <property type="entry name" value="EGF"/>
</dbReference>
<evidence type="ECO:0000256" key="5">
    <source>
        <dbReference type="ARBA" id="ARBA00023180"/>
    </source>
</evidence>
<keyword evidence="11" id="KW-0449">Lipoprotein</keyword>
<feature type="repeat" description="LDL-receptor class B" evidence="6">
    <location>
        <begin position="493"/>
        <end position="536"/>
    </location>
</feature>
<dbReference type="FunFam" id="2.120.10.30:FF:000241">
    <property type="entry name" value="Low-density lipoprotein receptor-related protein 6"/>
    <property type="match status" value="1"/>
</dbReference>
<feature type="transmembrane region" description="Helical" evidence="8">
    <location>
        <begin position="1063"/>
        <end position="1084"/>
    </location>
</feature>
<feature type="region of interest" description="Disordered" evidence="7">
    <location>
        <begin position="1118"/>
        <end position="1137"/>
    </location>
</feature>
<accession>A0A6P7SUS8</accession>
<evidence type="ECO:0000256" key="6">
    <source>
        <dbReference type="PROSITE-ProRule" id="PRU00461"/>
    </source>
</evidence>
<evidence type="ECO:0000313" key="10">
    <source>
        <dbReference type="Proteomes" id="UP000515154"/>
    </source>
</evidence>
<keyword evidence="10" id="KW-1185">Reference proteome</keyword>
<dbReference type="FunFam" id="2.120.10.30:FF:000132">
    <property type="entry name" value="Uncharacterized protein"/>
    <property type="match status" value="2"/>
</dbReference>
<dbReference type="PANTHER" id="PTHR46513">
    <property type="entry name" value="VITELLOGENIN RECEPTOR-LIKE PROTEIN-RELATED-RELATED"/>
    <property type="match status" value="1"/>
</dbReference>
<evidence type="ECO:0000256" key="8">
    <source>
        <dbReference type="SAM" id="Phobius"/>
    </source>
</evidence>
<dbReference type="SMART" id="SM00135">
    <property type="entry name" value="LY"/>
    <property type="match status" value="13"/>
</dbReference>
<protein>
    <submittedName>
        <fullName evidence="11">Low-density lipoprotein receptor-related protein 4 isoform X1</fullName>
    </submittedName>
</protein>
<dbReference type="InterPro" id="IPR000033">
    <property type="entry name" value="LDLR_classB_rpt"/>
</dbReference>
<feature type="region of interest" description="Disordered" evidence="7">
    <location>
        <begin position="1028"/>
        <end position="1058"/>
    </location>
</feature>
<sequence length="1137" mass="129064">MQNICIRLFTLFGYFYSIFLNSSHAIRHGRNLIWAGRPLDYDRASIVGIEGDPDKWVLDKKMTVRQISAPSRMWHFRSLAYSYSTKYLYWSESGLKRIQGLVLDGYKKETDNIFTGTSAEVDGLAVDWISGNVYWTDAIYNWIMMVPLRPNQKRFKIVTKVGLDKPHGIAVLPQKGYLFWCDWGANPKIEVSDLIGNNRRTIVNYNMRRPRGLVIDAKESKIYWVDDGQDTIECIQFNGRARRIIVKDPQADFYGIALYKNILFVTEQSLSEGHLNVYSKLNGKLIISYTLSHIPYGIIMYDETTQPGNSEICDALECEHFCVHNPIMGPACHCSEGYKLNITDHRTCKVDSQFPQPYHVYSMEEGICSFPPNLADIDLENMTLSKQCFLLDNKGYLALGMHARRDTLYFSTNNTDKWINRVRMEYGASFEDLIGGVGIVRGIVLDWISSNLYWTDSLYRTINVARADGMYQQVLIDSDLENPIGIAVHPGKSKLFWTDAGKKPKVEWSYLDGSGRSLITNQDLGSPSHIHIDFMKDILYWADSALGNVKEYNFSTETITVLVPKNSGIQGSIYGISIFQDYLIWTDYTTSRNGIHVARLDSLDKVRDIMHPEFGRARDLLTFDASNQPDFETACADGSCKHLCLPKGEKSYTCRCGLGYQIGENKKICATDLATDNFLLVTDSYRKQIFQISMITGKVQALDVRDHFRPLAVDYDPVRRIIYWTDVAHKSIKKAEINGVHETLVKQLTDDSIADGLAIDYVNQLLFYSDAGIRIIGVMTLSAYPFHKTLINSGLEKVRSVIASPIEKRIYWSDWGSDPKIERCGMDGSERQVIAKFKEGAWPNGLALDVREKRLYWVDARSNKIASMTTDGKHQYILYNESDAHYFGIALSGDYLYLTDWSRNSLMRLPKKGGQLENFWDGTSKFVRLNDIHAFNSTEIISEVSPCSSESCSHFCLPSPRTIYEIKDPWICACPDHLVLSSDGHNCVVDEVSEHNSSFAGRHKHRDTTTHQISSITVDKVSRWPFESSSSHESESMNNRSTQRSLFPSKQTKNGSSVTPGKISAYVIVPLILLGAGVAAFIFLKRRRAEKNPHYLLANDDKYTVDISYRILCQDSSKDMNDGVENPIESQNSTHTS</sequence>
<feature type="repeat" description="LDL-receptor class B" evidence="6">
    <location>
        <begin position="808"/>
        <end position="852"/>
    </location>
</feature>
<keyword evidence="2" id="KW-0732">Signal</keyword>
<dbReference type="KEGG" id="osn:115216682"/>
<reference evidence="11" key="1">
    <citation type="submission" date="2025-08" db="UniProtKB">
        <authorList>
            <consortium name="RefSeq"/>
        </authorList>
    </citation>
    <scope>IDENTIFICATION</scope>
</reference>
<feature type="repeat" description="LDL-receptor class B" evidence="6">
    <location>
        <begin position="176"/>
        <end position="219"/>
    </location>
</feature>
<keyword evidence="8" id="KW-1133">Transmembrane helix</keyword>